<dbReference type="EMBL" id="WVHT01000003">
    <property type="protein sequence ID" value="MXV50814.1"/>
    <property type="molecule type" value="Genomic_DNA"/>
</dbReference>
<dbReference type="Proteomes" id="UP000466586">
    <property type="component" value="Unassembled WGS sequence"/>
</dbReference>
<dbReference type="RefSeq" id="WP_160844003.1">
    <property type="nucleotide sequence ID" value="NZ_WVHT01000003.1"/>
</dbReference>
<evidence type="ECO:0000313" key="2">
    <source>
        <dbReference type="EMBL" id="MXV50814.1"/>
    </source>
</evidence>
<evidence type="ECO:0000313" key="3">
    <source>
        <dbReference type="Proteomes" id="UP000466586"/>
    </source>
</evidence>
<accession>A0A7K1Y893</accession>
<gene>
    <name evidence="2" type="ORF">GS399_07495</name>
</gene>
<feature type="transmembrane region" description="Helical" evidence="1">
    <location>
        <begin position="31"/>
        <end position="53"/>
    </location>
</feature>
<dbReference type="AlphaFoldDB" id="A0A7K1Y893"/>
<keyword evidence="1" id="KW-0472">Membrane</keyword>
<dbReference type="SUPFAM" id="SSF52317">
    <property type="entry name" value="Class I glutamine amidotransferase-like"/>
    <property type="match status" value="1"/>
</dbReference>
<evidence type="ECO:0000256" key="1">
    <source>
        <dbReference type="SAM" id="Phobius"/>
    </source>
</evidence>
<feature type="transmembrane region" description="Helical" evidence="1">
    <location>
        <begin position="563"/>
        <end position="584"/>
    </location>
</feature>
<dbReference type="InterPro" id="IPR029062">
    <property type="entry name" value="Class_I_gatase-like"/>
</dbReference>
<name>A0A7K1Y893_9SPHI</name>
<keyword evidence="3" id="KW-1185">Reference proteome</keyword>
<sequence>MNQTMIILFFCALAFVLLLIKEIRRQNKAHLIWRIIATFFAIVSLALLIVPSVRSKKNALKREKAAILLTPNFNRDSVLKFLMQQPDSTPVFFTDESLADSKNVPGKYYPGISYFLAANPLVNKVEIFGSGLNNHELVELDSMLIRFHPASNISGFQQVNWRRDLKQGDILTLAGLYENAEARPVKLVLKALNTTVDSTEIAAGKTGIFKLQYRPKQTGLVNWLVYAISGNDTLSRNPVPFIIHQPQKINVLMLFSSPGFESRFLKNWLEQNGFGVVVKTLTSKGKFNRNYSNLRSFQPDKLSRAVLDSFDVVIADAFQLDQLNGSDVSVIQNALLENGTGLIALTDTAWKNGPFNKFKFTNGAPHQELSLSFRNEKAKLQVEQSMFIQPQSGSQPLVTDAKQRIVVNSKLHGSGKFLVTTLSNTYSWMLSGDKETYTSFWSYLIENAGRKITSKENWFIDKYPRANQYTVIKTSGQQVPIFNFYSQPIFFSQKAQLPISYESVIWPKEAGWQKIAGQDVYVFSENDWKDLIGSKNNVNYKPSIGFIESKTNREINSTSKYSTFHISPLLLLAIFSICCVFLWVETKLL</sequence>
<protein>
    <submittedName>
        <fullName evidence="2">Uncharacterized protein</fullName>
    </submittedName>
</protein>
<keyword evidence="1" id="KW-0812">Transmembrane</keyword>
<reference evidence="2 3" key="1">
    <citation type="submission" date="2019-11" db="EMBL/GenBank/DDBJ databases">
        <title>Pedobacter sp. HMF7647 Genome sequencing and assembly.</title>
        <authorList>
            <person name="Kang H."/>
            <person name="Kim H."/>
            <person name="Joh K."/>
        </authorList>
    </citation>
    <scope>NUCLEOTIDE SEQUENCE [LARGE SCALE GENOMIC DNA]</scope>
    <source>
        <strain evidence="2 3">HMF7647</strain>
    </source>
</reference>
<organism evidence="2 3">
    <name type="scientific">Hufsiella arboris</name>
    <dbReference type="NCBI Taxonomy" id="2695275"/>
    <lineage>
        <taxon>Bacteria</taxon>
        <taxon>Pseudomonadati</taxon>
        <taxon>Bacteroidota</taxon>
        <taxon>Sphingobacteriia</taxon>
        <taxon>Sphingobacteriales</taxon>
        <taxon>Sphingobacteriaceae</taxon>
        <taxon>Hufsiella</taxon>
    </lineage>
</organism>
<proteinExistence type="predicted"/>
<comment type="caution">
    <text evidence="2">The sequence shown here is derived from an EMBL/GenBank/DDBJ whole genome shotgun (WGS) entry which is preliminary data.</text>
</comment>
<keyword evidence="1" id="KW-1133">Transmembrane helix</keyword>